<protein>
    <recommendedName>
        <fullName evidence="3">DUF177 domain-containing protein</fullName>
    </recommendedName>
</protein>
<dbReference type="EMBL" id="QEKW01000001">
    <property type="protein sequence ID" value="PVZ14527.1"/>
    <property type="molecule type" value="Genomic_DNA"/>
</dbReference>
<dbReference type="PANTHER" id="PTHR34374:SF1">
    <property type="entry name" value="LARGE RIBOSOMAL RNA SUBUNIT ACCUMULATION PROTEIN YCED HOMOLOG 1, CHLOROPLASTIC"/>
    <property type="match status" value="1"/>
</dbReference>
<name>A0A2U1FQS7_9PSEU</name>
<dbReference type="Pfam" id="PF02620">
    <property type="entry name" value="YceD"/>
    <property type="match status" value="1"/>
</dbReference>
<reference evidence="1 2" key="1">
    <citation type="submission" date="2018-04" db="EMBL/GenBank/DDBJ databases">
        <title>Genomic Encyclopedia of Type Strains, Phase IV (KMG-IV): sequencing the most valuable type-strain genomes for metagenomic binning, comparative biology and taxonomic classification.</title>
        <authorList>
            <person name="Goeker M."/>
        </authorList>
    </citation>
    <scope>NUCLEOTIDE SEQUENCE [LARGE SCALE GENOMIC DNA]</scope>
    <source>
        <strain evidence="1 2">DSM 45771</strain>
    </source>
</reference>
<dbReference type="Proteomes" id="UP000245639">
    <property type="component" value="Unassembled WGS sequence"/>
</dbReference>
<gene>
    <name evidence="1" type="ORF">C8D89_101392</name>
</gene>
<evidence type="ECO:0000313" key="1">
    <source>
        <dbReference type="EMBL" id="PVZ14527.1"/>
    </source>
</evidence>
<proteinExistence type="predicted"/>
<comment type="caution">
    <text evidence="1">The sequence shown here is derived from an EMBL/GenBank/DDBJ whole genome shotgun (WGS) entry which is preliminary data.</text>
</comment>
<dbReference type="AlphaFoldDB" id="A0A2U1FQS7"/>
<keyword evidence="2" id="KW-1185">Reference proteome</keyword>
<accession>A0A2U1FQS7</accession>
<dbReference type="OrthoDB" id="9790372at2"/>
<sequence>MTGADKHTEPAVPSARTAHAVDAASPWVVDVARELLRRPGQMKELRRDVPAPEGFGLDMVGVPVGAPIHLDLRLESVMEGVLASGSVSADVAGECSRCLEPFTDHVDVTLTELYAYPDSVTDDTADEDEVSRIVDERIDLEPAVRDAVLLELPVTPLCREDCPGVASSDPEAWAFVPAGEVRETIDPRWAALQEKYGGTGRTEIN</sequence>
<dbReference type="InterPro" id="IPR003772">
    <property type="entry name" value="YceD"/>
</dbReference>
<evidence type="ECO:0008006" key="3">
    <source>
        <dbReference type="Google" id="ProtNLM"/>
    </source>
</evidence>
<organism evidence="1 2">
    <name type="scientific">Actinomycetospora cinnamomea</name>
    <dbReference type="NCBI Taxonomy" id="663609"/>
    <lineage>
        <taxon>Bacteria</taxon>
        <taxon>Bacillati</taxon>
        <taxon>Actinomycetota</taxon>
        <taxon>Actinomycetes</taxon>
        <taxon>Pseudonocardiales</taxon>
        <taxon>Pseudonocardiaceae</taxon>
        <taxon>Actinomycetospora</taxon>
    </lineage>
</organism>
<dbReference type="PANTHER" id="PTHR34374">
    <property type="entry name" value="LARGE RIBOSOMAL RNA SUBUNIT ACCUMULATION PROTEIN YCED HOMOLOG 1, CHLOROPLASTIC"/>
    <property type="match status" value="1"/>
</dbReference>
<evidence type="ECO:0000313" key="2">
    <source>
        <dbReference type="Proteomes" id="UP000245639"/>
    </source>
</evidence>